<feature type="compositionally biased region" description="Basic and acidic residues" evidence="2">
    <location>
        <begin position="56"/>
        <end position="71"/>
    </location>
</feature>
<dbReference type="InterPro" id="IPR010310">
    <property type="entry name" value="T7SS_ESAT-6-like"/>
</dbReference>
<evidence type="ECO:0000256" key="2">
    <source>
        <dbReference type="SAM" id="MobiDB-lite"/>
    </source>
</evidence>
<name>A0A1A2Z8U2_9MYCO</name>
<dbReference type="Gene3D" id="1.10.287.1060">
    <property type="entry name" value="ESAT-6-like"/>
    <property type="match status" value="1"/>
</dbReference>
<dbReference type="Pfam" id="PF06013">
    <property type="entry name" value="WXG100"/>
    <property type="match status" value="1"/>
</dbReference>
<protein>
    <recommendedName>
        <fullName evidence="1">ESAT-6-like protein</fullName>
    </recommendedName>
</protein>
<comment type="caution">
    <text evidence="3">The sequence shown here is derived from an EMBL/GenBank/DDBJ whole genome shotgun (WGS) entry which is preliminary data.</text>
</comment>
<feature type="region of interest" description="Disordered" evidence="2">
    <location>
        <begin position="55"/>
        <end position="74"/>
    </location>
</feature>
<feature type="region of interest" description="Disordered" evidence="2">
    <location>
        <begin position="80"/>
        <end position="109"/>
    </location>
</feature>
<accession>A0A1A2Z8U2</accession>
<gene>
    <name evidence="3" type="ORF">A5707_20715</name>
</gene>
<dbReference type="RefSeq" id="WP_065014451.1">
    <property type="nucleotide sequence ID" value="NZ_LZKJ01000096.1"/>
</dbReference>
<evidence type="ECO:0000313" key="3">
    <source>
        <dbReference type="EMBL" id="OBI47044.1"/>
    </source>
</evidence>
<evidence type="ECO:0000313" key="4">
    <source>
        <dbReference type="Proteomes" id="UP000093592"/>
    </source>
</evidence>
<dbReference type="EMBL" id="LZKJ01000096">
    <property type="protein sequence ID" value="OBI47044.1"/>
    <property type="molecule type" value="Genomic_DNA"/>
</dbReference>
<dbReference type="Proteomes" id="UP000093592">
    <property type="component" value="Unassembled WGS sequence"/>
</dbReference>
<sequence length="109" mass="11367">MGELKVDPAAVHASGVELHQVAQALHSELSATDEQIAASQAGWVGQSAQALAAKAAEWREATQSHHSDLTTHGHNFVQTARAYRGVDDEAADQVDHAASAIGPAPADPR</sequence>
<comment type="similarity">
    <text evidence="1">Belongs to the WXG100 family.</text>
</comment>
<dbReference type="SUPFAM" id="SSF140453">
    <property type="entry name" value="EsxAB dimer-like"/>
    <property type="match status" value="1"/>
</dbReference>
<dbReference type="NCBIfam" id="TIGR03930">
    <property type="entry name" value="WXG100_ESAT6"/>
    <property type="match status" value="1"/>
</dbReference>
<proteinExistence type="inferred from homology"/>
<organism evidence="3 4">
    <name type="scientific">Mycobacterium kyorinense</name>
    <dbReference type="NCBI Taxonomy" id="487514"/>
    <lineage>
        <taxon>Bacteria</taxon>
        <taxon>Bacillati</taxon>
        <taxon>Actinomycetota</taxon>
        <taxon>Actinomycetes</taxon>
        <taxon>Mycobacteriales</taxon>
        <taxon>Mycobacteriaceae</taxon>
        <taxon>Mycobacterium</taxon>
    </lineage>
</organism>
<reference evidence="4" key="1">
    <citation type="submission" date="2016-06" db="EMBL/GenBank/DDBJ databases">
        <authorList>
            <person name="Sutton G."/>
            <person name="Brinkac L."/>
            <person name="Sanka R."/>
            <person name="Adams M."/>
            <person name="Lau E."/>
            <person name="Sam S."/>
            <person name="Sreng N."/>
            <person name="Him V."/>
            <person name="Kerleguer A."/>
            <person name="Cheng S."/>
        </authorList>
    </citation>
    <scope>NUCLEOTIDE SEQUENCE [LARGE SCALE GENOMIC DNA]</scope>
    <source>
        <strain evidence="4">E861</strain>
    </source>
</reference>
<dbReference type="InterPro" id="IPR036689">
    <property type="entry name" value="ESAT-6-like_sf"/>
</dbReference>
<evidence type="ECO:0000256" key="1">
    <source>
        <dbReference type="RuleBase" id="RU362001"/>
    </source>
</evidence>
<dbReference type="AlphaFoldDB" id="A0A1A2Z8U2"/>